<sequence>MVPEMINRINKSFKKRLVYLMHYYSPLLMRIPKRLPSCDQVFCTGKLFVVTPSWCLEGGKDECSTIETILENKFNVLHMGKFLNRNRFNVQIRCTDFKQYQTISGHVTCIDLFIFHCILLPVKNDV</sequence>
<name>A0A1J1I433_9DIPT</name>
<keyword evidence="2" id="KW-1185">Reference proteome</keyword>
<evidence type="ECO:0000313" key="2">
    <source>
        <dbReference type="Proteomes" id="UP000183832"/>
    </source>
</evidence>
<dbReference type="AlphaFoldDB" id="A0A1J1I433"/>
<reference evidence="1 2" key="1">
    <citation type="submission" date="2015-04" db="EMBL/GenBank/DDBJ databases">
        <authorList>
            <person name="Syromyatnikov M.Y."/>
            <person name="Popov V.N."/>
        </authorList>
    </citation>
    <scope>NUCLEOTIDE SEQUENCE [LARGE SCALE GENOMIC DNA]</scope>
</reference>
<dbReference type="EMBL" id="CVRI01000036">
    <property type="protein sequence ID" value="CRK93137.1"/>
    <property type="molecule type" value="Genomic_DNA"/>
</dbReference>
<gene>
    <name evidence="1" type="ORF">CLUMA_CG006681</name>
</gene>
<proteinExistence type="predicted"/>
<dbReference type="Proteomes" id="UP000183832">
    <property type="component" value="Unassembled WGS sequence"/>
</dbReference>
<evidence type="ECO:0000313" key="1">
    <source>
        <dbReference type="EMBL" id="CRK93137.1"/>
    </source>
</evidence>
<accession>A0A1J1I433</accession>
<protein>
    <submittedName>
        <fullName evidence="1">CLUMA_CG006681, isoform A</fullName>
    </submittedName>
</protein>
<organism evidence="1 2">
    <name type="scientific">Clunio marinus</name>
    <dbReference type="NCBI Taxonomy" id="568069"/>
    <lineage>
        <taxon>Eukaryota</taxon>
        <taxon>Metazoa</taxon>
        <taxon>Ecdysozoa</taxon>
        <taxon>Arthropoda</taxon>
        <taxon>Hexapoda</taxon>
        <taxon>Insecta</taxon>
        <taxon>Pterygota</taxon>
        <taxon>Neoptera</taxon>
        <taxon>Endopterygota</taxon>
        <taxon>Diptera</taxon>
        <taxon>Nematocera</taxon>
        <taxon>Chironomoidea</taxon>
        <taxon>Chironomidae</taxon>
        <taxon>Clunio</taxon>
    </lineage>
</organism>